<dbReference type="Pfam" id="PF00004">
    <property type="entry name" value="AAA"/>
    <property type="match status" value="1"/>
</dbReference>
<organism evidence="6 7">
    <name type="scientific">Bifidobacterium choloepi</name>
    <dbReference type="NCBI Taxonomy" id="2614131"/>
    <lineage>
        <taxon>Bacteria</taxon>
        <taxon>Bacillati</taxon>
        <taxon>Actinomycetota</taxon>
        <taxon>Actinomycetes</taxon>
        <taxon>Bifidobacteriales</taxon>
        <taxon>Bifidobacteriaceae</taxon>
        <taxon>Bifidobacterium</taxon>
    </lineage>
</organism>
<dbReference type="Pfam" id="PF17758">
    <property type="entry name" value="Prot_ATP_ID_OB_N"/>
    <property type="match status" value="1"/>
</dbReference>
<dbReference type="InterPro" id="IPR050168">
    <property type="entry name" value="AAA_ATPase_domain"/>
</dbReference>
<dbReference type="PANTHER" id="PTHR23077:SF144">
    <property type="entry name" value="PROTEASOME-ASSOCIATED ATPASE"/>
    <property type="match status" value="1"/>
</dbReference>
<dbReference type="InterPro" id="IPR027417">
    <property type="entry name" value="P-loop_NTPase"/>
</dbReference>
<dbReference type="Gene3D" id="1.10.8.60">
    <property type="match status" value="1"/>
</dbReference>
<dbReference type="Proteomes" id="UP000469292">
    <property type="component" value="Unassembled WGS sequence"/>
</dbReference>
<evidence type="ECO:0000313" key="7">
    <source>
        <dbReference type="Proteomes" id="UP000469292"/>
    </source>
</evidence>
<dbReference type="GO" id="GO:0005524">
    <property type="term" value="F:ATP binding"/>
    <property type="evidence" value="ECO:0007669"/>
    <property type="project" value="UniProtKB-KW"/>
</dbReference>
<dbReference type="GO" id="GO:0019941">
    <property type="term" value="P:modification-dependent protein catabolic process"/>
    <property type="evidence" value="ECO:0007669"/>
    <property type="project" value="InterPro"/>
</dbReference>
<name>A0A6I5NA70_9BIFI</name>
<dbReference type="GO" id="GO:0000502">
    <property type="term" value="C:proteasome complex"/>
    <property type="evidence" value="ECO:0007669"/>
    <property type="project" value="UniProtKB-KW"/>
</dbReference>
<dbReference type="SUPFAM" id="SSF52540">
    <property type="entry name" value="P-loop containing nucleoside triphosphate hydrolases"/>
    <property type="match status" value="1"/>
</dbReference>
<feature type="domain" description="AAA+ ATPase" evidence="5">
    <location>
        <begin position="244"/>
        <end position="390"/>
    </location>
</feature>
<gene>
    <name evidence="6" type="primary">arc</name>
    <name evidence="6" type="ORF">F6S87_01860</name>
</gene>
<dbReference type="InterPro" id="IPR003593">
    <property type="entry name" value="AAA+_ATPase"/>
</dbReference>
<dbReference type="Pfam" id="PF16450">
    <property type="entry name" value="Prot_ATP_ID_OB_C"/>
    <property type="match status" value="1"/>
</dbReference>
<evidence type="ECO:0000313" key="6">
    <source>
        <dbReference type="EMBL" id="NEG69390.1"/>
    </source>
</evidence>
<dbReference type="PROSITE" id="PS00674">
    <property type="entry name" value="AAA"/>
    <property type="match status" value="1"/>
</dbReference>
<evidence type="ECO:0000256" key="1">
    <source>
        <dbReference type="ARBA" id="ARBA00022741"/>
    </source>
</evidence>
<dbReference type="NCBIfam" id="TIGR03689">
    <property type="entry name" value="pup_AAA"/>
    <property type="match status" value="1"/>
</dbReference>
<keyword evidence="6" id="KW-0647">Proteasome</keyword>
<dbReference type="InterPro" id="IPR022482">
    <property type="entry name" value="Proteasome_ATPase"/>
</dbReference>
<dbReference type="InterPro" id="IPR041626">
    <property type="entry name" value="Prot_ATP_ID_OB_N"/>
</dbReference>
<dbReference type="InterPro" id="IPR003960">
    <property type="entry name" value="ATPase_AAA_CS"/>
</dbReference>
<proteinExistence type="inferred from homology"/>
<evidence type="ECO:0000256" key="4">
    <source>
        <dbReference type="RuleBase" id="RU003651"/>
    </source>
</evidence>
<reference evidence="6 7" key="1">
    <citation type="submission" date="2019-09" db="EMBL/GenBank/DDBJ databases">
        <title>Phylogenetic characterization of a novel taxon of the genus Bifidobacterium: Bifidobacterium choloepi sp. nov.</title>
        <authorList>
            <person name="Modesto M."/>
            <person name="Satti M."/>
        </authorList>
    </citation>
    <scope>NUCLEOTIDE SEQUENCE [LARGE SCALE GENOMIC DNA]</scope>
    <source>
        <strain evidence="6 7">BRDM6</strain>
    </source>
</reference>
<evidence type="ECO:0000256" key="3">
    <source>
        <dbReference type="ARBA" id="ARBA00023054"/>
    </source>
</evidence>
<comment type="similarity">
    <text evidence="4">Belongs to the AAA ATPase family.</text>
</comment>
<protein>
    <submittedName>
        <fullName evidence="6">Proteasome ATPase</fullName>
    </submittedName>
</protein>
<dbReference type="GO" id="GO:0010498">
    <property type="term" value="P:proteasomal protein catabolic process"/>
    <property type="evidence" value="ECO:0007669"/>
    <property type="project" value="InterPro"/>
</dbReference>
<dbReference type="InterPro" id="IPR003959">
    <property type="entry name" value="ATPase_AAA_core"/>
</dbReference>
<keyword evidence="2 4" id="KW-0067">ATP-binding</keyword>
<accession>A0A6I5NA70</accession>
<dbReference type="GO" id="GO:0016887">
    <property type="term" value="F:ATP hydrolysis activity"/>
    <property type="evidence" value="ECO:0007669"/>
    <property type="project" value="InterPro"/>
</dbReference>
<dbReference type="Gene3D" id="2.40.50.140">
    <property type="entry name" value="Nucleic acid-binding proteins"/>
    <property type="match status" value="2"/>
</dbReference>
<dbReference type="EMBL" id="VYSG01000001">
    <property type="protein sequence ID" value="NEG69390.1"/>
    <property type="molecule type" value="Genomic_DNA"/>
</dbReference>
<dbReference type="SMART" id="SM00382">
    <property type="entry name" value="AAA"/>
    <property type="match status" value="1"/>
</dbReference>
<dbReference type="FunFam" id="3.40.50.300:FF:001025">
    <property type="entry name" value="ATPase family, AAA domain-containing 2B"/>
    <property type="match status" value="1"/>
</dbReference>
<evidence type="ECO:0000259" key="5">
    <source>
        <dbReference type="SMART" id="SM00382"/>
    </source>
</evidence>
<dbReference type="Gene3D" id="3.40.50.300">
    <property type="entry name" value="P-loop containing nucleotide triphosphate hydrolases"/>
    <property type="match status" value="1"/>
</dbReference>
<sequence>MTQDEHAAPDAATTTLAGTAPADVAAELDRLRAKNGALAKALTRATRELAKAKSQVTQFAQPPLTFATMVRIKSNTTDDLGVQHATAEVLAGGGSGRRLVVAVAPSLQASRLKPGNTVLLNEQMVLVEQQGTATHGAVKTVRETLADGRLLVTDESGRRTLVERCTALAGEKLDVADRVVVDASGTFALELLAPEDDADLVLEETPDVTFADIGGLDEQIDRIRDAVQLPYLHRDLFERVDLKAPKGVLLYGPPGNGKTMIAKAVANALAGDGTPGTFLSVKGPELLNKYVGESERLIRLIFNRARELAAGGRPVIVFIDEMDSLLRTRGSGVSSDVETTIVPQFLAELDGIERLDNVMVIGASNRIDMIDPAVLRPGRLDVKIFVDRPGREAAAAIAGHYLNDRLPLADGVVAADLVDRLVADVYRRDDDRLVGTADDGHGPRPLYFADTMSGAVLKNIVDRIKTKAVKQSLLAAESSMTADDSSAAAGAPAITPSMVADAVQDQFVETAEAYER</sequence>
<keyword evidence="1 4" id="KW-0547">Nucleotide-binding</keyword>
<dbReference type="InterPro" id="IPR032501">
    <property type="entry name" value="Prot_ATP_ID_OB_2nd"/>
</dbReference>
<dbReference type="PANTHER" id="PTHR23077">
    <property type="entry name" value="AAA-FAMILY ATPASE"/>
    <property type="match status" value="1"/>
</dbReference>
<comment type="caution">
    <text evidence="6">The sequence shown here is derived from an EMBL/GenBank/DDBJ whole genome shotgun (WGS) entry which is preliminary data.</text>
</comment>
<keyword evidence="3" id="KW-0175">Coiled coil</keyword>
<evidence type="ECO:0000256" key="2">
    <source>
        <dbReference type="ARBA" id="ARBA00022840"/>
    </source>
</evidence>
<dbReference type="InterPro" id="IPR012340">
    <property type="entry name" value="NA-bd_OB-fold"/>
</dbReference>
<dbReference type="AlphaFoldDB" id="A0A6I5NA70"/>
<keyword evidence="7" id="KW-1185">Reference proteome</keyword>